<comment type="similarity">
    <text evidence="1">Belongs to the methyltransferase superfamily.</text>
</comment>
<dbReference type="SUPFAM" id="SSF53335">
    <property type="entry name" value="S-adenosyl-L-methionine-dependent methyltransferases"/>
    <property type="match status" value="1"/>
</dbReference>
<proteinExistence type="inferred from homology"/>
<evidence type="ECO:0000313" key="6">
    <source>
        <dbReference type="Proteomes" id="UP000001551"/>
    </source>
</evidence>
<protein>
    <submittedName>
        <fullName evidence="5">Methyltransferase type 11</fullName>
    </submittedName>
</protein>
<evidence type="ECO:0000256" key="1">
    <source>
        <dbReference type="ARBA" id="ARBA00008361"/>
    </source>
</evidence>
<keyword evidence="6" id="KW-1185">Reference proteome</keyword>
<keyword evidence="2 5" id="KW-0489">Methyltransferase</keyword>
<keyword evidence="3 5" id="KW-0808">Transferase</keyword>
<accession>E6U4B7</accession>
<dbReference type="PANTHER" id="PTHR44942">
    <property type="entry name" value="METHYLTRANSF_11 DOMAIN-CONTAINING PROTEIN"/>
    <property type="match status" value="1"/>
</dbReference>
<dbReference type="STRING" id="663278.Ethha_2207"/>
<dbReference type="Gene3D" id="3.40.50.150">
    <property type="entry name" value="Vaccinia Virus protein VP39"/>
    <property type="match status" value="1"/>
</dbReference>
<dbReference type="InterPro" id="IPR029063">
    <property type="entry name" value="SAM-dependent_MTases_sf"/>
</dbReference>
<sequence length="267" mass="30182">MDKAHQNANRFSNFAGLYDRVRPALPPDARAILLQYLGHRPTTLVDIGCGTGLSTAAWADYADAVVGVEPSADMLARARARTAGQPSIRFVQAYSDATGLPDESVDLVTCSQSFHWMNPEKTIPEIARILKTDGVFAAFDCDWPPVCNWKAEQAYEKLFFFLHRMQAENPKTQGHYTHWDKSKHLENLQNSGTFRYAREVLFSQTEETDAERFLGLALSQGDLQHLLETGVEEARTLYTAFEEKVRTAMGKKRVAIRFCYRMRLAVK</sequence>
<evidence type="ECO:0000313" key="5">
    <source>
        <dbReference type="EMBL" id="ADU27724.1"/>
    </source>
</evidence>
<dbReference type="InterPro" id="IPR051052">
    <property type="entry name" value="Diverse_substrate_MTase"/>
</dbReference>
<dbReference type="GO" id="GO:0008757">
    <property type="term" value="F:S-adenosylmethionine-dependent methyltransferase activity"/>
    <property type="evidence" value="ECO:0007669"/>
    <property type="project" value="InterPro"/>
</dbReference>
<dbReference type="InterPro" id="IPR013216">
    <property type="entry name" value="Methyltransf_11"/>
</dbReference>
<dbReference type="KEGG" id="eha:Ethha_2207"/>
<dbReference type="HOGENOM" id="CLU_049344_6_0_9"/>
<dbReference type="eggNOG" id="COG2226">
    <property type="taxonomic scope" value="Bacteria"/>
</dbReference>
<dbReference type="PANTHER" id="PTHR44942:SF4">
    <property type="entry name" value="METHYLTRANSFERASE TYPE 11 DOMAIN-CONTAINING PROTEIN"/>
    <property type="match status" value="1"/>
</dbReference>
<evidence type="ECO:0000256" key="2">
    <source>
        <dbReference type="ARBA" id="ARBA00022603"/>
    </source>
</evidence>
<dbReference type="Pfam" id="PF08241">
    <property type="entry name" value="Methyltransf_11"/>
    <property type="match status" value="1"/>
</dbReference>
<dbReference type="CDD" id="cd02440">
    <property type="entry name" value="AdoMet_MTases"/>
    <property type="match status" value="1"/>
</dbReference>
<dbReference type="Proteomes" id="UP000001551">
    <property type="component" value="Chromosome"/>
</dbReference>
<dbReference type="GO" id="GO:0032259">
    <property type="term" value="P:methylation"/>
    <property type="evidence" value="ECO:0007669"/>
    <property type="project" value="UniProtKB-KW"/>
</dbReference>
<feature type="domain" description="Methyltransferase type 11" evidence="4">
    <location>
        <begin position="45"/>
        <end position="137"/>
    </location>
</feature>
<gene>
    <name evidence="5" type="ordered locus">Ethha_2207</name>
</gene>
<evidence type="ECO:0000259" key="4">
    <source>
        <dbReference type="Pfam" id="PF08241"/>
    </source>
</evidence>
<dbReference type="AlphaFoldDB" id="E6U4B7"/>
<evidence type="ECO:0000256" key="3">
    <source>
        <dbReference type="ARBA" id="ARBA00022679"/>
    </source>
</evidence>
<organism evidence="5 6">
    <name type="scientific">Ethanoligenens harbinense (strain DSM 18485 / JCM 12961 / CGMCC 1.5033 / YUAN-3)</name>
    <dbReference type="NCBI Taxonomy" id="663278"/>
    <lineage>
        <taxon>Bacteria</taxon>
        <taxon>Bacillati</taxon>
        <taxon>Bacillota</taxon>
        <taxon>Clostridia</taxon>
        <taxon>Eubacteriales</taxon>
        <taxon>Oscillospiraceae</taxon>
        <taxon>Ethanoligenens</taxon>
    </lineage>
</organism>
<name>E6U4B7_ETHHY</name>
<reference evidence="5 6" key="1">
    <citation type="submission" date="2010-12" db="EMBL/GenBank/DDBJ databases">
        <title>Complete sequence of Ethanoligenens harbinense YUAN-3.</title>
        <authorList>
            <person name="Lucas S."/>
            <person name="Copeland A."/>
            <person name="Lapidus A."/>
            <person name="Cheng J.-F."/>
            <person name="Bruce D."/>
            <person name="Goodwin L."/>
            <person name="Pitluck S."/>
            <person name="Chertkov O."/>
            <person name="Misra M."/>
            <person name="Detter J.C."/>
            <person name="Han C."/>
            <person name="Tapia R."/>
            <person name="Land M."/>
            <person name="Hauser L."/>
            <person name="Jeffries C."/>
            <person name="Kyrpides N."/>
            <person name="Ivanova N."/>
            <person name="Mikhailova N."/>
            <person name="Wang A."/>
            <person name="Mouttaki H."/>
            <person name="He Z."/>
            <person name="Zhou J."/>
            <person name="Hemme C.L."/>
            <person name="Woyke T."/>
        </authorList>
    </citation>
    <scope>NUCLEOTIDE SEQUENCE [LARGE SCALE GENOMIC DNA]</scope>
    <source>
        <strain evidence="6">DSM 18485 / JCM 12961 / CGMCC 1.5033 / YUAN-3</strain>
    </source>
</reference>
<dbReference type="EMBL" id="CP002400">
    <property type="protein sequence ID" value="ADU27724.1"/>
    <property type="molecule type" value="Genomic_DNA"/>
</dbReference>